<feature type="domain" description="HTH lacI-type" evidence="5">
    <location>
        <begin position="11"/>
        <end position="65"/>
    </location>
</feature>
<dbReference type="Gene3D" id="3.40.50.2300">
    <property type="match status" value="2"/>
</dbReference>
<organism evidence="6 7">
    <name type="scientific">Roseibium aggregatum</name>
    <dbReference type="NCBI Taxonomy" id="187304"/>
    <lineage>
        <taxon>Bacteria</taxon>
        <taxon>Pseudomonadati</taxon>
        <taxon>Pseudomonadota</taxon>
        <taxon>Alphaproteobacteria</taxon>
        <taxon>Hyphomicrobiales</taxon>
        <taxon>Stappiaceae</taxon>
        <taxon>Roseibium</taxon>
    </lineage>
</organism>
<name>A0A0M6Y480_9HYPH</name>
<protein>
    <submittedName>
        <fullName evidence="6">Glucose-resistance amylase regulator</fullName>
    </submittedName>
</protein>
<evidence type="ECO:0000256" key="3">
    <source>
        <dbReference type="ARBA" id="ARBA00023125"/>
    </source>
</evidence>
<dbReference type="SUPFAM" id="SSF53822">
    <property type="entry name" value="Periplasmic binding protein-like I"/>
    <property type="match status" value="1"/>
</dbReference>
<dbReference type="Pfam" id="PF00356">
    <property type="entry name" value="LacI"/>
    <property type="match status" value="1"/>
</dbReference>
<dbReference type="Gene3D" id="1.10.260.40">
    <property type="entry name" value="lambda repressor-like DNA-binding domains"/>
    <property type="match status" value="1"/>
</dbReference>
<dbReference type="InterPro" id="IPR000843">
    <property type="entry name" value="HTH_LacI"/>
</dbReference>
<dbReference type="GO" id="GO:0000976">
    <property type="term" value="F:transcription cis-regulatory region binding"/>
    <property type="evidence" value="ECO:0007669"/>
    <property type="project" value="TreeGrafter"/>
</dbReference>
<dbReference type="InterPro" id="IPR010982">
    <property type="entry name" value="Lambda_DNA-bd_dom_sf"/>
</dbReference>
<evidence type="ECO:0000259" key="5">
    <source>
        <dbReference type="PROSITE" id="PS50932"/>
    </source>
</evidence>
<keyword evidence="4" id="KW-0804">Transcription</keyword>
<dbReference type="OrthoDB" id="8433438at2"/>
<dbReference type="PROSITE" id="PS50932">
    <property type="entry name" value="HTH_LACI_2"/>
    <property type="match status" value="1"/>
</dbReference>
<proteinExistence type="predicted"/>
<evidence type="ECO:0000313" key="7">
    <source>
        <dbReference type="Proteomes" id="UP000048926"/>
    </source>
</evidence>
<dbReference type="InterPro" id="IPR046335">
    <property type="entry name" value="LacI/GalR-like_sensor"/>
</dbReference>
<dbReference type="Pfam" id="PF13377">
    <property type="entry name" value="Peripla_BP_3"/>
    <property type="match status" value="1"/>
</dbReference>
<dbReference type="AlphaFoldDB" id="A0A0M6Y480"/>
<evidence type="ECO:0000256" key="2">
    <source>
        <dbReference type="ARBA" id="ARBA00023015"/>
    </source>
</evidence>
<evidence type="ECO:0000256" key="1">
    <source>
        <dbReference type="ARBA" id="ARBA00022491"/>
    </source>
</evidence>
<evidence type="ECO:0000313" key="6">
    <source>
        <dbReference type="EMBL" id="CTQ44478.1"/>
    </source>
</evidence>
<sequence length="342" mass="36965">MPDAPGHKKTVNSFDVARLAGVSRSAVSRTFTDGASVSKETRDKVIAAARELGYRVNVLARSLHKQKSDLVGVVAADLDNPFRSEQIDLLSKGLLECGFRPILLRGEKSTDVADLIGSLLQYSVAGVIVTSDTPPEEICIECLENGVPLVVVNKRDPGAPVDRVVTAFEDGGRKAYEHLIASGCRKLAVVTPERSSFSINGRALAFEQAANDGGVPVIRIAWGAQTYDGGLAAAEFVHRVRSEVDGVFCTADYLALGVLDGLRHIHGLRVPQDIQVVGYDDIPQAAWKAYDLTTFSQSRHDLCEATLDLLMQRLENPDLPQQVRVCDVHLVQRATTRGPAGD</sequence>
<keyword evidence="1" id="KW-0678">Repressor</keyword>
<accession>A0A0M6Y480</accession>
<dbReference type="CDD" id="cd01392">
    <property type="entry name" value="HTH_LacI"/>
    <property type="match status" value="1"/>
</dbReference>
<keyword evidence="2" id="KW-0805">Transcription regulation</keyword>
<keyword evidence="3" id="KW-0238">DNA-binding</keyword>
<dbReference type="STRING" id="187304.B0E33_08665"/>
<dbReference type="RefSeq" id="WP_055657267.1">
    <property type="nucleotide sequence ID" value="NZ_CP045622.1"/>
</dbReference>
<dbReference type="SMART" id="SM00354">
    <property type="entry name" value="HTH_LACI"/>
    <property type="match status" value="1"/>
</dbReference>
<dbReference type="PANTHER" id="PTHR30146">
    <property type="entry name" value="LACI-RELATED TRANSCRIPTIONAL REPRESSOR"/>
    <property type="match status" value="1"/>
</dbReference>
<dbReference type="Proteomes" id="UP000048926">
    <property type="component" value="Unassembled WGS sequence"/>
</dbReference>
<dbReference type="CDD" id="cd06278">
    <property type="entry name" value="PBP1_LacI-like"/>
    <property type="match status" value="1"/>
</dbReference>
<evidence type="ECO:0000256" key="4">
    <source>
        <dbReference type="ARBA" id="ARBA00023163"/>
    </source>
</evidence>
<dbReference type="PANTHER" id="PTHR30146:SF95">
    <property type="entry name" value="RIBOSE OPERON REPRESSOR"/>
    <property type="match status" value="1"/>
</dbReference>
<dbReference type="InterPro" id="IPR028082">
    <property type="entry name" value="Peripla_BP_I"/>
</dbReference>
<gene>
    <name evidence="6" type="primary">ccpA_3</name>
    <name evidence="6" type="ORF">LAL4801_02922</name>
</gene>
<dbReference type="GO" id="GO:0003700">
    <property type="term" value="F:DNA-binding transcription factor activity"/>
    <property type="evidence" value="ECO:0007669"/>
    <property type="project" value="TreeGrafter"/>
</dbReference>
<dbReference type="EMBL" id="CXST01000002">
    <property type="protein sequence ID" value="CTQ44478.1"/>
    <property type="molecule type" value="Genomic_DNA"/>
</dbReference>
<reference evidence="7" key="1">
    <citation type="submission" date="2015-07" db="EMBL/GenBank/DDBJ databases">
        <authorList>
            <person name="Rodrigo-Torres Lidia"/>
            <person name="Arahal R.David."/>
        </authorList>
    </citation>
    <scope>NUCLEOTIDE SEQUENCE [LARGE SCALE GENOMIC DNA]</scope>
    <source>
        <strain evidence="7">CECT 4801</strain>
    </source>
</reference>
<keyword evidence="7" id="KW-1185">Reference proteome</keyword>
<dbReference type="SUPFAM" id="SSF47413">
    <property type="entry name" value="lambda repressor-like DNA-binding domains"/>
    <property type="match status" value="1"/>
</dbReference>